<accession>A0ABY1NPG2</accession>
<evidence type="ECO:0000313" key="2">
    <source>
        <dbReference type="Proteomes" id="UP001157960"/>
    </source>
</evidence>
<keyword evidence="2" id="KW-1185">Reference proteome</keyword>
<gene>
    <name evidence="1" type="ORF">SAMN06264346_10397</name>
</gene>
<organism evidence="1 2">
    <name type="scientific">Chryseobacterium profundimaris</name>
    <dbReference type="NCBI Taxonomy" id="1387275"/>
    <lineage>
        <taxon>Bacteria</taxon>
        <taxon>Pseudomonadati</taxon>
        <taxon>Bacteroidota</taxon>
        <taxon>Flavobacteriia</taxon>
        <taxon>Flavobacteriales</taxon>
        <taxon>Weeksellaceae</taxon>
        <taxon>Chryseobacterium group</taxon>
        <taxon>Chryseobacterium</taxon>
    </lineage>
</organism>
<name>A0ABY1NPG2_9FLAO</name>
<protein>
    <recommendedName>
        <fullName evidence="3">DUF1826 domain-containing protein</fullName>
    </recommendedName>
</protein>
<comment type="caution">
    <text evidence="1">The sequence shown here is derived from an EMBL/GenBank/DDBJ whole genome shotgun (WGS) entry which is preliminary data.</text>
</comment>
<evidence type="ECO:0000313" key="1">
    <source>
        <dbReference type="EMBL" id="SMP14876.1"/>
    </source>
</evidence>
<dbReference type="InterPro" id="IPR014955">
    <property type="entry name" value="DUF1826"/>
</dbReference>
<reference evidence="1 2" key="1">
    <citation type="submission" date="2017-05" db="EMBL/GenBank/DDBJ databases">
        <authorList>
            <person name="Varghese N."/>
            <person name="Submissions S."/>
        </authorList>
    </citation>
    <scope>NUCLEOTIDE SEQUENCE [LARGE SCALE GENOMIC DNA]</scope>
    <source>
        <strain evidence="1 2">DSM 28214</strain>
    </source>
</reference>
<evidence type="ECO:0008006" key="3">
    <source>
        <dbReference type="Google" id="ProtNLM"/>
    </source>
</evidence>
<sequence>MNAFSKNHIGLVSSFSELAETKFHGSINALCWERHPEGDFQEIVLKLTLKENITEIFIDDLLALDLSEKGNTAREIILQDIKLLSDYGAAPSLNLLKKYERDDEFDFISTDVYSYHADRSPVETSTFLCTYYGAASEIIANDQCIQKILIPEVREALQKLHDVPDEGFETFLEDNYFDLHYEANTDAKPVNLGKGNLWRLAVDYPGQKVLPCIHRAPKENEGERRRIQIVVDLLGK</sequence>
<proteinExistence type="predicted"/>
<dbReference type="Pfam" id="PF08856">
    <property type="entry name" value="DUF1826"/>
    <property type="match status" value="1"/>
</dbReference>
<dbReference type="Proteomes" id="UP001157960">
    <property type="component" value="Unassembled WGS sequence"/>
</dbReference>
<dbReference type="EMBL" id="FXTZ01000003">
    <property type="protein sequence ID" value="SMP14876.1"/>
    <property type="molecule type" value="Genomic_DNA"/>
</dbReference>
<dbReference type="RefSeq" id="WP_283421617.1">
    <property type="nucleotide sequence ID" value="NZ_FXTZ01000003.1"/>
</dbReference>